<evidence type="ECO:0000256" key="1">
    <source>
        <dbReference type="SAM" id="MobiDB-lite"/>
    </source>
</evidence>
<evidence type="ECO:0000313" key="2">
    <source>
        <dbReference type="EMBL" id="KAK5947202.1"/>
    </source>
</evidence>
<name>A0ABR0S2V8_9EURO</name>
<evidence type="ECO:0000313" key="3">
    <source>
        <dbReference type="Proteomes" id="UP001334248"/>
    </source>
</evidence>
<organism evidence="2 3">
    <name type="scientific">Knufia obscura</name>
    <dbReference type="NCBI Taxonomy" id="1635080"/>
    <lineage>
        <taxon>Eukaryota</taxon>
        <taxon>Fungi</taxon>
        <taxon>Dikarya</taxon>
        <taxon>Ascomycota</taxon>
        <taxon>Pezizomycotina</taxon>
        <taxon>Eurotiomycetes</taxon>
        <taxon>Chaetothyriomycetidae</taxon>
        <taxon>Chaetothyriales</taxon>
        <taxon>Trichomeriaceae</taxon>
        <taxon>Knufia</taxon>
    </lineage>
</organism>
<comment type="caution">
    <text evidence="2">The sequence shown here is derived from an EMBL/GenBank/DDBJ whole genome shotgun (WGS) entry which is preliminary data.</text>
</comment>
<feature type="compositionally biased region" description="Basic and acidic residues" evidence="1">
    <location>
        <begin position="264"/>
        <end position="274"/>
    </location>
</feature>
<feature type="compositionally biased region" description="Acidic residues" evidence="1">
    <location>
        <begin position="285"/>
        <end position="300"/>
    </location>
</feature>
<proteinExistence type="predicted"/>
<accession>A0ABR0S2V8</accession>
<dbReference type="Proteomes" id="UP001334248">
    <property type="component" value="Unassembled WGS sequence"/>
</dbReference>
<keyword evidence="3" id="KW-1185">Reference proteome</keyword>
<dbReference type="EMBL" id="JAVHJV010000001">
    <property type="protein sequence ID" value="KAK5947202.1"/>
    <property type="molecule type" value="Genomic_DNA"/>
</dbReference>
<dbReference type="InterPro" id="IPR021842">
    <property type="entry name" value="DUF3435"/>
</dbReference>
<protein>
    <submittedName>
        <fullName evidence="2">Uncharacterized protein</fullName>
    </submittedName>
</protein>
<sequence length="454" mass="51025">MAEITTRNHKENKAVGMQSVHNIRPSFLLNFPQKPKNLQLSVPHRLLTAALRRNILQSIETVGDLHNGNLMSIPVKEQHLDDPVFVQGRAADTDVDVHAAIIAQKLTNYIRKRGQQAGFPDAITIYSFRTAASEIGFQHGNDTARQILDHTPNSTTLERYYLKFAYKVALVSTAVGKDEDGEQAVLQERRERQVYQHATREQLVHTQAPAVTDLLNKTLATDTKYQSLRVADPDKGEVYRKRVRYRLANEAYTDDKTGRKHSDHRGPCGKDKANPEPGKCIYLLSEEDQHDFSDSDDDDDSGVREAPKAANAPEARDGDNYTTMSQAFMTALLSQDATNLLGEQNGPKNGKRIRTAIAGPGVWKTVQLYVELHEALKAEAGFYDVDFEGDPDERERRIQNDRLRLARAIGFDFDNRITALDQPIDHPRRPALQYGGDIRFREGLQDNTGICGVK</sequence>
<reference evidence="2 3" key="1">
    <citation type="journal article" date="2023" name="Res Sq">
        <title>Genomic and morphological characterization of Knufia obscura isolated from the Mars 2020 spacecraft assembly facility.</title>
        <authorList>
            <person name="Chander A.M."/>
            <person name="Teixeira M.M."/>
            <person name="Singh N.K."/>
            <person name="Williams M.P."/>
            <person name="Parker C.W."/>
            <person name="Leo P."/>
            <person name="Stajich J.E."/>
            <person name="Torok T."/>
            <person name="Tighe S."/>
            <person name="Mason C.E."/>
            <person name="Venkateswaran K."/>
        </authorList>
    </citation>
    <scope>NUCLEOTIDE SEQUENCE [LARGE SCALE GENOMIC DNA]</scope>
    <source>
        <strain evidence="2 3">CCFEE 5817</strain>
    </source>
</reference>
<dbReference type="GeneID" id="89994798"/>
<dbReference type="RefSeq" id="XP_064735292.1">
    <property type="nucleotide sequence ID" value="XM_064869795.1"/>
</dbReference>
<gene>
    <name evidence="2" type="ORF">PMZ80_001349</name>
</gene>
<feature type="region of interest" description="Disordered" evidence="1">
    <location>
        <begin position="250"/>
        <end position="320"/>
    </location>
</feature>
<dbReference type="Pfam" id="PF11917">
    <property type="entry name" value="DUF3435"/>
    <property type="match status" value="1"/>
</dbReference>